<dbReference type="InterPro" id="IPR050194">
    <property type="entry name" value="Glycosyltransferase_grp1"/>
</dbReference>
<proteinExistence type="predicted"/>
<dbReference type="AlphaFoldDB" id="A0A399R5L1"/>
<dbReference type="SUPFAM" id="SSF53756">
    <property type="entry name" value="UDP-Glycosyltransferase/glycogen phosphorylase"/>
    <property type="match status" value="1"/>
</dbReference>
<dbReference type="Gene3D" id="3.40.50.2000">
    <property type="entry name" value="Glycogen Phosphorylase B"/>
    <property type="match status" value="2"/>
</dbReference>
<dbReference type="InterPro" id="IPR001296">
    <property type="entry name" value="Glyco_trans_1"/>
</dbReference>
<protein>
    <submittedName>
        <fullName evidence="2">Glycosyltransferase family 4 protein</fullName>
    </submittedName>
</protein>
<feature type="domain" description="Glycosyl transferase family 1" evidence="1">
    <location>
        <begin position="187"/>
        <end position="339"/>
    </location>
</feature>
<keyword evidence="3" id="KW-1185">Reference proteome</keyword>
<sequence length="362" mass="41186">MRVALIHYWLNGMRGGERVLEAFCDLFPDADIFTHVCDRKRLSSKLNQHDIKTTFISKMPFARSQYQKYLPFMPRALEELNLSEYDLVISSESGPAKGVIPRPDAFHMCYTHSPMRYIWDLYPQYQASAGRLAKIAFPGIAHRLRTWDVTSAARVDQFLANSSFVAKRIEKYYRRSSEVVFPPVATEDFKIADESERGDYFLAAGEFVRYKRFDLAIDAFNELGLKLKVIGDGEERKALERKAGDNIEFLGRVPFSELKHHFARCKALVFPGEEDFGMIPVEVMASGRPVIAYARGGALDTVVDGLSGLFVKEQTVEAFVEAIGSFKDEDFDPQRIRAHAETFGREPFKQKVRQILAQNGIS</sequence>
<dbReference type="EMBL" id="QWFX01000016">
    <property type="protein sequence ID" value="RIJ26916.1"/>
    <property type="molecule type" value="Genomic_DNA"/>
</dbReference>
<keyword evidence="2" id="KW-0808">Transferase</keyword>
<evidence type="ECO:0000259" key="1">
    <source>
        <dbReference type="Pfam" id="PF00534"/>
    </source>
</evidence>
<organism evidence="2 3">
    <name type="scientific">Henriciella mobilis</name>
    <dbReference type="NCBI Taxonomy" id="2305467"/>
    <lineage>
        <taxon>Bacteria</taxon>
        <taxon>Pseudomonadati</taxon>
        <taxon>Pseudomonadota</taxon>
        <taxon>Alphaproteobacteria</taxon>
        <taxon>Hyphomonadales</taxon>
        <taxon>Hyphomonadaceae</taxon>
        <taxon>Henriciella</taxon>
    </lineage>
</organism>
<dbReference type="PANTHER" id="PTHR45947:SF3">
    <property type="entry name" value="SULFOQUINOVOSYL TRANSFERASE SQD2"/>
    <property type="match status" value="1"/>
</dbReference>
<dbReference type="PANTHER" id="PTHR45947">
    <property type="entry name" value="SULFOQUINOVOSYL TRANSFERASE SQD2"/>
    <property type="match status" value="1"/>
</dbReference>
<gene>
    <name evidence="2" type="ORF">D1223_18480</name>
</gene>
<dbReference type="RefSeq" id="WP_119377809.1">
    <property type="nucleotide sequence ID" value="NZ_QWFX01000016.1"/>
</dbReference>
<evidence type="ECO:0000313" key="3">
    <source>
        <dbReference type="Proteomes" id="UP000266385"/>
    </source>
</evidence>
<comment type="caution">
    <text evidence="2">The sequence shown here is derived from an EMBL/GenBank/DDBJ whole genome shotgun (WGS) entry which is preliminary data.</text>
</comment>
<dbReference type="Pfam" id="PF00534">
    <property type="entry name" value="Glycos_transf_1"/>
    <property type="match status" value="1"/>
</dbReference>
<dbReference type="Proteomes" id="UP000266385">
    <property type="component" value="Unassembled WGS sequence"/>
</dbReference>
<name>A0A399R5L1_9PROT</name>
<dbReference type="GO" id="GO:0016757">
    <property type="term" value="F:glycosyltransferase activity"/>
    <property type="evidence" value="ECO:0007669"/>
    <property type="project" value="InterPro"/>
</dbReference>
<dbReference type="OrthoDB" id="9790710at2"/>
<evidence type="ECO:0000313" key="2">
    <source>
        <dbReference type="EMBL" id="RIJ26916.1"/>
    </source>
</evidence>
<reference evidence="2 3" key="1">
    <citation type="submission" date="2018-08" db="EMBL/GenBank/DDBJ databases">
        <title>Henriciella mobilis sp. nov., isolated from seawater.</title>
        <authorList>
            <person name="Cheng H."/>
            <person name="Wu Y.-H."/>
            <person name="Xu X.-W."/>
            <person name="Guo L.-L."/>
        </authorList>
    </citation>
    <scope>NUCLEOTIDE SEQUENCE [LARGE SCALE GENOMIC DNA]</scope>
    <source>
        <strain evidence="2 3">JN25</strain>
    </source>
</reference>
<accession>A0A399R5L1</accession>